<dbReference type="EMBL" id="SWKR01000002">
    <property type="protein sequence ID" value="TKD52111.1"/>
    <property type="molecule type" value="Genomic_DNA"/>
</dbReference>
<dbReference type="Gene3D" id="2.60.40.1890">
    <property type="entry name" value="PCu(A)C copper chaperone"/>
    <property type="match status" value="1"/>
</dbReference>
<sequence>MRLLAPLLMLAGCQQQEAVVVEDAWVRLPAVAGRPGAAYFTLAAREPQVLTAVATPAAARTELHESMSQGGGMMSMRPLADVAIAPGEPTRFAPGGRHVMLFDMPAGLAPGGTTTLTLRFADGRSIEAQAQLVGAGDASP</sequence>
<evidence type="ECO:0000313" key="1">
    <source>
        <dbReference type="EMBL" id="TKD52111.1"/>
    </source>
</evidence>
<organism evidence="1 2">
    <name type="scientific">Sphingomonas baiyangensis</name>
    <dbReference type="NCBI Taxonomy" id="2572576"/>
    <lineage>
        <taxon>Bacteria</taxon>
        <taxon>Pseudomonadati</taxon>
        <taxon>Pseudomonadota</taxon>
        <taxon>Alphaproteobacteria</taxon>
        <taxon>Sphingomonadales</taxon>
        <taxon>Sphingomonadaceae</taxon>
        <taxon>Sphingomonas</taxon>
    </lineage>
</organism>
<dbReference type="OrthoDB" id="9796962at2"/>
<evidence type="ECO:0000313" key="2">
    <source>
        <dbReference type="Proteomes" id="UP000309138"/>
    </source>
</evidence>
<dbReference type="AlphaFoldDB" id="A0A4U1L593"/>
<accession>A0A4U1L593</accession>
<dbReference type="PANTHER" id="PTHR36302:SF1">
    <property type="entry name" value="COPPER CHAPERONE PCU(A)C"/>
    <property type="match status" value="1"/>
</dbReference>
<proteinExistence type="predicted"/>
<comment type="caution">
    <text evidence="1">The sequence shown here is derived from an EMBL/GenBank/DDBJ whole genome shotgun (WGS) entry which is preliminary data.</text>
</comment>
<gene>
    <name evidence="1" type="ORF">FBR43_04860</name>
</gene>
<dbReference type="SUPFAM" id="SSF110087">
    <property type="entry name" value="DR1885-like metal-binding protein"/>
    <property type="match status" value="1"/>
</dbReference>
<protein>
    <submittedName>
        <fullName evidence="1">Copper chaperone PCu(A)C</fullName>
    </submittedName>
</protein>
<dbReference type="InterPro" id="IPR036182">
    <property type="entry name" value="PCuAC_sf"/>
</dbReference>
<name>A0A4U1L593_9SPHN</name>
<keyword evidence="2" id="KW-1185">Reference proteome</keyword>
<dbReference type="InterPro" id="IPR058248">
    <property type="entry name" value="Lxx211020-like"/>
</dbReference>
<dbReference type="Proteomes" id="UP000309138">
    <property type="component" value="Unassembled WGS sequence"/>
</dbReference>
<reference evidence="1 2" key="1">
    <citation type="submission" date="2019-04" db="EMBL/GenBank/DDBJ databases">
        <authorList>
            <person name="Yang Y."/>
            <person name="Wei D."/>
        </authorList>
    </citation>
    <scope>NUCLEOTIDE SEQUENCE [LARGE SCALE GENOMIC DNA]</scope>
    <source>
        <strain evidence="1 2">L-1-4w-11</strain>
    </source>
</reference>
<dbReference type="PANTHER" id="PTHR36302">
    <property type="entry name" value="BLR7088 PROTEIN"/>
    <property type="match status" value="1"/>
</dbReference>
<dbReference type="InterPro" id="IPR007410">
    <property type="entry name" value="LpqE-like"/>
</dbReference>
<dbReference type="Pfam" id="PF04314">
    <property type="entry name" value="PCuAC"/>
    <property type="match status" value="1"/>
</dbReference>